<gene>
    <name evidence="3" type="ORF">C7450_101395</name>
</gene>
<proteinExistence type="predicted"/>
<sequence length="832" mass="91445">MPRYYLTKLGVEGFRGIKNEGDPLTLRFKPDAVNSIYAQNGIGKTSLFEAISYAIFDKLPKLDGLQRSERPETYYVNRFHTGGVGSISLEFTPDDGTAAVEIVVQRTAAGQRTVTSPTGHADPEAFLAALAEDFTVVDYAKFTRFIDDSPLDRGRTFSSLIGLARFAHLRQRFDQASNTRAFNTDFQMAALKAKLEAAEKLVRDHRAAALSAYEAVTGTAIQDLSAEVQRVAEITAALAAIPTLAPVFAGKDILTVDMDAARAAIVAAEGGPAKAEYQKVLRNIEALSQSAPTPEAAADIGTLLDLARRHDAAVALAGSKSRQDLFEAAKGVVEEADYSDPHQCPVCDTHIEEPIATRMERLLERYREADQLGEEVKQAVTASVWLDWLNKLESCAALTVADDKKHRASIRQLANENRLTEGRLREAVDNAQPLEEERKTALETAQKREQELQAELPPSLVALTQQLEAGSRFREAILGHRTAAKEASAWRSHKKWRERWQTFIGAAAKTVGEAESRLATQRINAIEASYQDLFRGLVRGGVDMRPKLERSADSEDVDLKLENFYGEAGISARAVLSESYRNAIAGSIFFAAAVKQSGPARFMVLDDITSSFDGGHQFALMEALRTKLQASAAADGLQFIVLSHDTLLEKYFDKTASEQVGWHHQRLQGAAPTGNVYASQLDANRLKNLATTHLQAGQVDIGQPFVRQYLEFKLSQIISKLKIPVPPDYAIRSDNKTVGNALDAISSAIDLFDSAGRIVLSAQQKTDFRNQHVPAIIANYVSHYETGGGTPINAHVLLGVLQSVDDLAECFRYDDTSKTPPERKWYRNLGQW</sequence>
<evidence type="ECO:0000313" key="3">
    <source>
        <dbReference type="EMBL" id="PXW64636.1"/>
    </source>
</evidence>
<dbReference type="InterPro" id="IPR027417">
    <property type="entry name" value="P-loop_NTPase"/>
</dbReference>
<accession>A0A2V3UHJ7</accession>
<comment type="caution">
    <text evidence="3">The sequence shown here is derived from an EMBL/GenBank/DDBJ whole genome shotgun (WGS) entry which is preliminary data.</text>
</comment>
<dbReference type="PANTHER" id="PTHR32114">
    <property type="entry name" value="ABC TRANSPORTER ABCH.3"/>
    <property type="match status" value="1"/>
</dbReference>
<dbReference type="Proteomes" id="UP000248021">
    <property type="component" value="Unassembled WGS sequence"/>
</dbReference>
<dbReference type="SUPFAM" id="SSF52540">
    <property type="entry name" value="P-loop containing nucleoside triphosphate hydrolases"/>
    <property type="match status" value="1"/>
</dbReference>
<feature type="domain" description="Rad50/SbcC-type AAA" evidence="2">
    <location>
        <begin position="8"/>
        <end position="148"/>
    </location>
</feature>
<keyword evidence="1" id="KW-0175">Coiled coil</keyword>
<evidence type="ECO:0000259" key="2">
    <source>
        <dbReference type="Pfam" id="PF13476"/>
    </source>
</evidence>
<dbReference type="RefSeq" id="WP_110372690.1">
    <property type="nucleotide sequence ID" value="NZ_JAHBRY010000001.1"/>
</dbReference>
<keyword evidence="4" id="KW-1185">Reference proteome</keyword>
<dbReference type="Gene3D" id="3.40.50.300">
    <property type="entry name" value="P-loop containing nucleotide triphosphate hydrolases"/>
    <property type="match status" value="2"/>
</dbReference>
<dbReference type="EMBL" id="QJJK01000001">
    <property type="protein sequence ID" value="PXW64636.1"/>
    <property type="molecule type" value="Genomic_DNA"/>
</dbReference>
<dbReference type="Pfam" id="PF13476">
    <property type="entry name" value="AAA_23"/>
    <property type="match status" value="1"/>
</dbReference>
<feature type="coiled-coil region" evidence="1">
    <location>
        <begin position="410"/>
        <end position="455"/>
    </location>
</feature>
<dbReference type="InterPro" id="IPR038729">
    <property type="entry name" value="Rad50/SbcC_AAA"/>
</dbReference>
<dbReference type="PANTHER" id="PTHR32114:SF2">
    <property type="entry name" value="ABC TRANSPORTER ABCH.3"/>
    <property type="match status" value="1"/>
</dbReference>
<organism evidence="3 4">
    <name type="scientific">Chelatococcus asaccharovorans</name>
    <dbReference type="NCBI Taxonomy" id="28210"/>
    <lineage>
        <taxon>Bacteria</taxon>
        <taxon>Pseudomonadati</taxon>
        <taxon>Pseudomonadota</taxon>
        <taxon>Alphaproteobacteria</taxon>
        <taxon>Hyphomicrobiales</taxon>
        <taxon>Chelatococcaceae</taxon>
        <taxon>Chelatococcus</taxon>
    </lineage>
</organism>
<protein>
    <submittedName>
        <fullName evidence="3">AAA domain-containing protein</fullName>
    </submittedName>
</protein>
<dbReference type="GO" id="GO:0006302">
    <property type="term" value="P:double-strand break repair"/>
    <property type="evidence" value="ECO:0007669"/>
    <property type="project" value="InterPro"/>
</dbReference>
<reference evidence="3 4" key="1">
    <citation type="submission" date="2018-05" db="EMBL/GenBank/DDBJ databases">
        <title>Genomic Encyclopedia of Type Strains, Phase IV (KMG-IV): sequencing the most valuable type-strain genomes for metagenomic binning, comparative biology and taxonomic classification.</title>
        <authorList>
            <person name="Goeker M."/>
        </authorList>
    </citation>
    <scope>NUCLEOTIDE SEQUENCE [LARGE SCALE GENOMIC DNA]</scope>
    <source>
        <strain evidence="3 4">DSM 6462</strain>
    </source>
</reference>
<name>A0A2V3UHJ7_9HYPH</name>
<dbReference type="OrthoDB" id="5137066at2"/>
<dbReference type="AlphaFoldDB" id="A0A2V3UHJ7"/>
<evidence type="ECO:0000256" key="1">
    <source>
        <dbReference type="SAM" id="Coils"/>
    </source>
</evidence>
<evidence type="ECO:0000313" key="4">
    <source>
        <dbReference type="Proteomes" id="UP000248021"/>
    </source>
</evidence>
<dbReference type="GO" id="GO:0016887">
    <property type="term" value="F:ATP hydrolysis activity"/>
    <property type="evidence" value="ECO:0007669"/>
    <property type="project" value="InterPro"/>
</dbReference>